<protein>
    <submittedName>
        <fullName evidence="9">Cytochrome c-type biogenesis protein CcdA</fullName>
    </submittedName>
</protein>
<feature type="transmembrane region" description="Helical" evidence="7">
    <location>
        <begin position="230"/>
        <end position="247"/>
    </location>
</feature>
<comment type="subcellular location">
    <subcellularLocation>
        <location evidence="1">Membrane</location>
        <topology evidence="1">Multi-pass membrane protein</topology>
    </subcellularLocation>
</comment>
<evidence type="ECO:0000256" key="2">
    <source>
        <dbReference type="ARBA" id="ARBA00006143"/>
    </source>
</evidence>
<keyword evidence="6 7" id="KW-0472">Membrane</keyword>
<dbReference type="AlphaFoldDB" id="A0A7U6GF18"/>
<feature type="transmembrane region" description="Helical" evidence="7">
    <location>
        <begin position="12"/>
        <end position="32"/>
    </location>
</feature>
<name>A0A7U6GF18_CALEA</name>
<comment type="similarity">
    <text evidence="2">Belongs to the DsbD family.</text>
</comment>
<feature type="transmembrane region" description="Helical" evidence="7">
    <location>
        <begin position="278"/>
        <end position="297"/>
    </location>
</feature>
<organism evidence="9 10">
    <name type="scientific">Caldisericum exile (strain DSM 21853 / NBRC 104410 / AZM16c01)</name>
    <dbReference type="NCBI Taxonomy" id="511051"/>
    <lineage>
        <taxon>Bacteria</taxon>
        <taxon>Pseudomonadati</taxon>
        <taxon>Caldisericota/Cryosericota group</taxon>
        <taxon>Caldisericota</taxon>
        <taxon>Caldisericia</taxon>
        <taxon>Caldisericales</taxon>
        <taxon>Caldisericaceae</taxon>
        <taxon>Caldisericum</taxon>
    </lineage>
</organism>
<evidence type="ECO:0000256" key="7">
    <source>
        <dbReference type="SAM" id="Phobius"/>
    </source>
</evidence>
<dbReference type="GO" id="GO:0017004">
    <property type="term" value="P:cytochrome complex assembly"/>
    <property type="evidence" value="ECO:0007669"/>
    <property type="project" value="UniProtKB-KW"/>
</dbReference>
<keyword evidence="3 7" id="KW-0812">Transmembrane</keyword>
<dbReference type="Pfam" id="PF02683">
    <property type="entry name" value="DsbD_TM"/>
    <property type="match status" value="1"/>
</dbReference>
<evidence type="ECO:0000259" key="8">
    <source>
        <dbReference type="Pfam" id="PF02683"/>
    </source>
</evidence>
<evidence type="ECO:0000256" key="3">
    <source>
        <dbReference type="ARBA" id="ARBA00022692"/>
    </source>
</evidence>
<evidence type="ECO:0000256" key="4">
    <source>
        <dbReference type="ARBA" id="ARBA00022748"/>
    </source>
</evidence>
<evidence type="ECO:0000256" key="5">
    <source>
        <dbReference type="ARBA" id="ARBA00022989"/>
    </source>
</evidence>
<dbReference type="InterPro" id="IPR003834">
    <property type="entry name" value="Cyt_c_assmbl_TM_dom"/>
</dbReference>
<feature type="transmembrane region" description="Helical" evidence="7">
    <location>
        <begin position="163"/>
        <end position="189"/>
    </location>
</feature>
<proteinExistence type="inferred from homology"/>
<dbReference type="PANTHER" id="PTHR31272">
    <property type="entry name" value="CYTOCHROME C-TYPE BIOGENESIS PROTEIN HI_1454-RELATED"/>
    <property type="match status" value="1"/>
</dbReference>
<dbReference type="OrthoDB" id="9809733at2"/>
<evidence type="ECO:0000313" key="9">
    <source>
        <dbReference type="EMBL" id="BAL81193.1"/>
    </source>
</evidence>
<feature type="transmembrane region" description="Helical" evidence="7">
    <location>
        <begin position="53"/>
        <end position="79"/>
    </location>
</feature>
<feature type="transmembrane region" description="Helical" evidence="7">
    <location>
        <begin position="91"/>
        <end position="110"/>
    </location>
</feature>
<dbReference type="InterPro" id="IPR051790">
    <property type="entry name" value="Cytochrome_c-biogenesis_DsbD"/>
</dbReference>
<evidence type="ECO:0000256" key="6">
    <source>
        <dbReference type="ARBA" id="ARBA00023136"/>
    </source>
</evidence>
<accession>A0A7U6GF18</accession>
<reference evidence="9 10" key="1">
    <citation type="submission" date="2011-01" db="EMBL/GenBank/DDBJ databases">
        <title>Whole genome sequence of Caldisericum exile AZM16c01.</title>
        <authorList>
            <person name="Narita-Yamada S."/>
            <person name="Kawakoshi A."/>
            <person name="Nakamura S."/>
            <person name="Sasagawa M."/>
            <person name="Fukada J."/>
            <person name="Sekine M."/>
            <person name="Kato Y."/>
            <person name="Fukai R."/>
            <person name="Sasaki K."/>
            <person name="Hanamaki A."/>
            <person name="Narita H."/>
            <person name="Konno Y."/>
            <person name="Mori K."/>
            <person name="Yamazaki S."/>
            <person name="Suzuki K."/>
            <person name="Fujita N."/>
        </authorList>
    </citation>
    <scope>NUCLEOTIDE SEQUENCE [LARGE SCALE GENOMIC DNA]</scope>
    <source>
        <strain evidence="10">DSM 21853 / NBRC 104410 / AZM16c01</strain>
    </source>
</reference>
<dbReference type="GO" id="GO:0016020">
    <property type="term" value="C:membrane"/>
    <property type="evidence" value="ECO:0007669"/>
    <property type="project" value="UniProtKB-SubCell"/>
</dbReference>
<dbReference type="KEGG" id="cex:CSE_10670"/>
<evidence type="ECO:0000313" key="10">
    <source>
        <dbReference type="Proteomes" id="UP000004793"/>
    </source>
</evidence>
<evidence type="ECO:0000256" key="1">
    <source>
        <dbReference type="ARBA" id="ARBA00004141"/>
    </source>
</evidence>
<feature type="transmembrane region" description="Helical" evidence="7">
    <location>
        <begin position="201"/>
        <end position="224"/>
    </location>
</feature>
<keyword evidence="10" id="KW-1185">Reference proteome</keyword>
<dbReference type="Proteomes" id="UP000004793">
    <property type="component" value="Chromosome"/>
</dbReference>
<dbReference type="EMBL" id="AP012051">
    <property type="protein sequence ID" value="BAL81193.1"/>
    <property type="molecule type" value="Genomic_DNA"/>
</dbReference>
<sequence>MGISLAEIIQATIAGFVSFISPCVLPLIPAYISYITGETLSELKSGETSTKKLLINSVAFVLGFSVVFILLGATATFVGKFLSRNKKLFEFIAGIIVIIFGLHTAQIVRFNFLGYEKKMNVRTSTPSLLKAFLMGFAFSFGWTPCVGPILGTILIMAGTHSQVLQGIILLTFYSLGLGIPFVITALAINKFFDAFKAIKRYFGQVEMFAGLLIIGIGLALVFGLGLHSDYIVATIIVSIGFAILSISKVSLRDAIGILTILGATYLALQVKFIDTGKINLNLVPFVLLLFAGIISMYKVGRQNE</sequence>
<feature type="domain" description="Cytochrome C biogenesis protein transmembrane" evidence="8">
    <location>
        <begin position="11"/>
        <end position="217"/>
    </location>
</feature>
<feature type="transmembrane region" description="Helical" evidence="7">
    <location>
        <begin position="254"/>
        <end position="272"/>
    </location>
</feature>
<gene>
    <name evidence="9" type="primary">ccdA</name>
    <name evidence="9" type="ordered locus">CSE_10670</name>
</gene>
<dbReference type="RefSeq" id="WP_014453590.1">
    <property type="nucleotide sequence ID" value="NC_017096.1"/>
</dbReference>
<keyword evidence="4" id="KW-0201">Cytochrome c-type biogenesis</keyword>
<keyword evidence="5 7" id="KW-1133">Transmembrane helix</keyword>
<dbReference type="PANTHER" id="PTHR31272:SF4">
    <property type="entry name" value="CYTOCHROME C-TYPE BIOGENESIS PROTEIN HI_1454-RELATED"/>
    <property type="match status" value="1"/>
</dbReference>
<feature type="transmembrane region" description="Helical" evidence="7">
    <location>
        <begin position="131"/>
        <end position="157"/>
    </location>
</feature>